<keyword evidence="3" id="KW-1185">Reference proteome</keyword>
<dbReference type="EMBL" id="RAYQ01000004">
    <property type="protein sequence ID" value="RKI92799.1"/>
    <property type="molecule type" value="Genomic_DNA"/>
</dbReference>
<name>A0A3A9AND1_9FIRM</name>
<proteinExistence type="predicted"/>
<keyword evidence="1" id="KW-0472">Membrane</keyword>
<keyword evidence="1" id="KW-1133">Transmembrane helix</keyword>
<reference evidence="2 3" key="1">
    <citation type="submission" date="2018-09" db="EMBL/GenBank/DDBJ databases">
        <title>Murine metabolic-syndrome-specific gut microbial biobank.</title>
        <authorList>
            <person name="Liu C."/>
        </authorList>
    </citation>
    <scope>NUCLEOTIDE SEQUENCE [LARGE SCALE GENOMIC DNA]</scope>
    <source>
        <strain evidence="2 3">0.1xD8-82</strain>
    </source>
</reference>
<evidence type="ECO:0000313" key="3">
    <source>
        <dbReference type="Proteomes" id="UP000280696"/>
    </source>
</evidence>
<dbReference type="Proteomes" id="UP000280696">
    <property type="component" value="Unassembled WGS sequence"/>
</dbReference>
<dbReference type="Gene3D" id="3.40.630.40">
    <property type="entry name" value="Zn-dependent exopeptidases"/>
    <property type="match status" value="1"/>
</dbReference>
<accession>A0A3A9AND1</accession>
<keyword evidence="1" id="KW-0812">Transmembrane</keyword>
<evidence type="ECO:0000256" key="1">
    <source>
        <dbReference type="SAM" id="Phobius"/>
    </source>
</evidence>
<comment type="caution">
    <text evidence="2">The sequence shown here is derived from an EMBL/GenBank/DDBJ whole genome shotgun (WGS) entry which is preliminary data.</text>
</comment>
<evidence type="ECO:0000313" key="2">
    <source>
        <dbReference type="EMBL" id="RKI92799.1"/>
    </source>
</evidence>
<organism evidence="2 3">
    <name type="scientific">Parablautia intestinalis</name>
    <dbReference type="NCBI Taxonomy" id="2320100"/>
    <lineage>
        <taxon>Bacteria</taxon>
        <taxon>Bacillati</taxon>
        <taxon>Bacillota</taxon>
        <taxon>Clostridia</taxon>
        <taxon>Lachnospirales</taxon>
        <taxon>Lachnospiraceae</taxon>
        <taxon>Parablautia</taxon>
    </lineage>
</organism>
<dbReference type="AlphaFoldDB" id="A0A3A9AND1"/>
<protein>
    <submittedName>
        <fullName evidence="2">Uncharacterized protein</fullName>
    </submittedName>
</protein>
<sequence>MEELEKYENVEVYLTRQGDEEMSIKDRAAFAGEKGPYDAMGYSFDLYHPFIFFMAKMIILLIRGNRKP</sequence>
<gene>
    <name evidence="2" type="ORF">D7V94_05615</name>
</gene>
<feature type="transmembrane region" description="Helical" evidence="1">
    <location>
        <begin position="46"/>
        <end position="62"/>
    </location>
</feature>